<protein>
    <submittedName>
        <fullName evidence="6">Transcriptional regulator, LysR family</fullName>
    </submittedName>
</protein>
<dbReference type="GO" id="GO:0006351">
    <property type="term" value="P:DNA-templated transcription"/>
    <property type="evidence" value="ECO:0007669"/>
    <property type="project" value="TreeGrafter"/>
</dbReference>
<evidence type="ECO:0000256" key="1">
    <source>
        <dbReference type="ARBA" id="ARBA00009437"/>
    </source>
</evidence>
<dbReference type="Gene3D" id="1.10.10.10">
    <property type="entry name" value="Winged helix-like DNA-binding domain superfamily/Winged helix DNA-binding domain"/>
    <property type="match status" value="1"/>
</dbReference>
<name>A0A1H9EDZ1_9HYPH</name>
<keyword evidence="7" id="KW-1185">Reference proteome</keyword>
<dbReference type="PANTHER" id="PTHR30537:SF5">
    <property type="entry name" value="HTH-TYPE TRANSCRIPTIONAL ACTIVATOR TTDR-RELATED"/>
    <property type="match status" value="1"/>
</dbReference>
<dbReference type="Gene3D" id="3.40.190.290">
    <property type="match status" value="1"/>
</dbReference>
<dbReference type="SUPFAM" id="SSF53850">
    <property type="entry name" value="Periplasmic binding protein-like II"/>
    <property type="match status" value="1"/>
</dbReference>
<reference evidence="6 7" key="1">
    <citation type="submission" date="2016-10" db="EMBL/GenBank/DDBJ databases">
        <authorList>
            <person name="de Groot N.N."/>
        </authorList>
    </citation>
    <scope>NUCLEOTIDE SEQUENCE [LARGE SCALE GENOMIC DNA]</scope>
    <source>
        <strain evidence="6 7">A52C2</strain>
    </source>
</reference>
<dbReference type="Proteomes" id="UP000199647">
    <property type="component" value="Unassembled WGS sequence"/>
</dbReference>
<dbReference type="InterPro" id="IPR036390">
    <property type="entry name" value="WH_DNA-bd_sf"/>
</dbReference>
<evidence type="ECO:0000256" key="2">
    <source>
        <dbReference type="ARBA" id="ARBA00023015"/>
    </source>
</evidence>
<gene>
    <name evidence="6" type="ORF">SAMN05216548_103148</name>
</gene>
<dbReference type="EMBL" id="FOFG01000003">
    <property type="protein sequence ID" value="SEQ23944.1"/>
    <property type="molecule type" value="Genomic_DNA"/>
</dbReference>
<evidence type="ECO:0000256" key="3">
    <source>
        <dbReference type="ARBA" id="ARBA00023125"/>
    </source>
</evidence>
<dbReference type="InterPro" id="IPR000847">
    <property type="entry name" value="LysR_HTH_N"/>
</dbReference>
<dbReference type="PANTHER" id="PTHR30537">
    <property type="entry name" value="HTH-TYPE TRANSCRIPTIONAL REGULATOR"/>
    <property type="match status" value="1"/>
</dbReference>
<evidence type="ECO:0000313" key="6">
    <source>
        <dbReference type="EMBL" id="SEQ23944.1"/>
    </source>
</evidence>
<dbReference type="OrthoDB" id="9786526at2"/>
<dbReference type="FunFam" id="3.40.190.290:FF:000001">
    <property type="entry name" value="Transcriptional regulator, LysR family"/>
    <property type="match status" value="1"/>
</dbReference>
<dbReference type="InterPro" id="IPR058163">
    <property type="entry name" value="LysR-type_TF_proteobact-type"/>
</dbReference>
<keyword evidence="3" id="KW-0238">DNA-binding</keyword>
<dbReference type="InterPro" id="IPR036388">
    <property type="entry name" value="WH-like_DNA-bd_sf"/>
</dbReference>
<dbReference type="InterPro" id="IPR005119">
    <property type="entry name" value="LysR_subst-bd"/>
</dbReference>
<dbReference type="CDD" id="cd08422">
    <property type="entry name" value="PBP2_CrgA_like"/>
    <property type="match status" value="1"/>
</dbReference>
<dbReference type="Pfam" id="PF03466">
    <property type="entry name" value="LysR_substrate"/>
    <property type="match status" value="1"/>
</dbReference>
<dbReference type="AlphaFoldDB" id="A0A1H9EDZ1"/>
<dbReference type="RefSeq" id="WP_092495758.1">
    <property type="nucleotide sequence ID" value="NZ_FOFG01000003.1"/>
</dbReference>
<dbReference type="FunFam" id="1.10.10.10:FF:000001">
    <property type="entry name" value="LysR family transcriptional regulator"/>
    <property type="match status" value="1"/>
</dbReference>
<comment type="similarity">
    <text evidence="1">Belongs to the LysR transcriptional regulatory family.</text>
</comment>
<dbReference type="SUPFAM" id="SSF46785">
    <property type="entry name" value="Winged helix' DNA-binding domain"/>
    <property type="match status" value="1"/>
</dbReference>
<dbReference type="PROSITE" id="PS50931">
    <property type="entry name" value="HTH_LYSR"/>
    <property type="match status" value="1"/>
</dbReference>
<dbReference type="STRING" id="1855383.SAMN05216548_103148"/>
<accession>A0A1H9EDZ1</accession>
<keyword evidence="4" id="KW-0804">Transcription</keyword>
<feature type="domain" description="HTH lysR-type" evidence="5">
    <location>
        <begin position="1"/>
        <end position="59"/>
    </location>
</feature>
<evidence type="ECO:0000256" key="4">
    <source>
        <dbReference type="ARBA" id="ARBA00023163"/>
    </source>
</evidence>
<sequence>MDNLRAIRVFVMVVQSGSLSAAGRQIGMSPASVSRYINALEDGIGSRLLNRSSRKLTLTEAGHVYFQHAEQILNQLDEAESSISQLQRSPRGTLRVHSRLLFGTRELVPALPAFLEQYPDIKVDLMLSNQVIDLVEQNIDVDIRIGALEDSSLIARKLTGSERVLCASPAYLARSAPIHVPADLAQHNCLTYRLNMGRTVWRFADANDMISEVPVDGGLQTDNGPSLREFALAGVGIVLMPDWSIREDLARGSLVQVLSDYRVSYAAFENGIYAVYQPSRYMSAKVRLFVDFLAELCRRRLAPAPSPSVVLRATG</sequence>
<organism evidence="6 7">
    <name type="scientific">Faunimonas pinastri</name>
    <dbReference type="NCBI Taxonomy" id="1855383"/>
    <lineage>
        <taxon>Bacteria</taxon>
        <taxon>Pseudomonadati</taxon>
        <taxon>Pseudomonadota</taxon>
        <taxon>Alphaproteobacteria</taxon>
        <taxon>Hyphomicrobiales</taxon>
        <taxon>Afifellaceae</taxon>
        <taxon>Faunimonas</taxon>
    </lineage>
</organism>
<keyword evidence="2" id="KW-0805">Transcription regulation</keyword>
<proteinExistence type="inferred from homology"/>
<evidence type="ECO:0000259" key="5">
    <source>
        <dbReference type="PROSITE" id="PS50931"/>
    </source>
</evidence>
<dbReference type="GO" id="GO:0003700">
    <property type="term" value="F:DNA-binding transcription factor activity"/>
    <property type="evidence" value="ECO:0007669"/>
    <property type="project" value="InterPro"/>
</dbReference>
<dbReference type="GO" id="GO:0043565">
    <property type="term" value="F:sequence-specific DNA binding"/>
    <property type="evidence" value="ECO:0007669"/>
    <property type="project" value="TreeGrafter"/>
</dbReference>
<evidence type="ECO:0000313" key="7">
    <source>
        <dbReference type="Proteomes" id="UP000199647"/>
    </source>
</evidence>
<dbReference type="Pfam" id="PF00126">
    <property type="entry name" value="HTH_1"/>
    <property type="match status" value="1"/>
</dbReference>